<dbReference type="EMBL" id="AY939844">
    <property type="protein sequence ID" value="AAX44666.1"/>
    <property type="molecule type" value="Genomic_DNA"/>
</dbReference>
<sequence length="78" mass="9348">MTDKTYDDSNWREEYKNYTSSRYELDLLENGPRSLSQSWMMSALHNKWKKMKGYKDPSPPDVSSSMKEFFQRQKDQGI</sequence>
<feature type="compositionally biased region" description="Basic and acidic residues" evidence="1">
    <location>
        <begin position="69"/>
        <end position="78"/>
    </location>
</feature>
<reference evidence="2 4" key="3">
    <citation type="journal article" date="2010" name="Environ. Microbiol.">
        <title>Genomic analysis of oceanic cyanobacterial myoviruses compared with T4-like myoviruses from diverse hosts and environments.</title>
        <authorList>
            <person name="Sullivan M.B."/>
            <person name="Huang K.H."/>
            <person name="Ignacio-Espinoza J.C."/>
            <person name="Berlin A.M."/>
            <person name="Kelly L."/>
            <person name="Weigele P.R."/>
            <person name="DeFrancesco A.S."/>
            <person name="Kern S.E."/>
            <person name="Thompson L.R."/>
            <person name="Young S."/>
            <person name="Yandava C."/>
            <person name="Fu R."/>
            <person name="Krastins B."/>
            <person name="Chase M."/>
            <person name="Sarracino D."/>
            <person name="Osburne M.S."/>
            <person name="Henn M.R."/>
            <person name="Chisholm S.W."/>
        </authorList>
    </citation>
    <scope>NUCLEOTIDE SEQUENCE [LARGE SCALE GENOMIC DNA]</scope>
</reference>
<evidence type="ECO:0000313" key="5">
    <source>
        <dbReference type="Proteomes" id="UP000013923"/>
    </source>
</evidence>
<dbReference type="Proteomes" id="UP000000991">
    <property type="component" value="Segment"/>
</dbReference>
<reference evidence="2 4" key="1">
    <citation type="journal article" date="2005" name="PLoS Biol.">
        <title>Three Prochlorococcus cyanophage genomes: signature features and ecological interpretations.</title>
        <authorList>
            <person name="Sullivan M.B."/>
            <person name="Coleman M.L."/>
            <person name="Weigele P."/>
            <person name="Rohwer F."/>
            <person name="Chisholm S.W."/>
        </authorList>
    </citation>
    <scope>NUCLEOTIDE SEQUENCE</scope>
</reference>
<organismHost>
    <name type="scientific">Prochlorococcus</name>
    <dbReference type="NCBI Taxonomy" id="1218"/>
</organismHost>
<name>Q58M66_BPPRM</name>
<organism evidence="2 4">
    <name type="scientific">Prochlorococcus phage P-SSM2</name>
    <dbReference type="NCBI Taxonomy" id="268746"/>
    <lineage>
        <taxon>Viruses</taxon>
        <taxon>Duplodnaviria</taxon>
        <taxon>Heunggongvirae</taxon>
        <taxon>Uroviricota</taxon>
        <taxon>Caudoviricetes</taxon>
        <taxon>Pantevenvirales</taxon>
        <taxon>Kyanoviridae</taxon>
        <taxon>Salacisavirus</taxon>
        <taxon>Salacisavirus pssm2</taxon>
    </lineage>
</organism>
<reference evidence="3 5" key="2">
    <citation type="submission" date="2009-10" db="EMBL/GenBank/DDBJ databases">
        <title>The Genome Sequence of Prochlorococcus phage P-SSM2.</title>
        <authorList>
            <consortium name="The Broad Institute Genome Sequencing Platform"/>
            <person name="Henn M.R."/>
            <person name="Sullivan M.S."/>
            <person name="Osburne M.S."/>
            <person name="Levin J."/>
            <person name="Malboeuf C."/>
            <person name="Casali M."/>
            <person name="Russ C."/>
            <person name="Lennon N."/>
            <person name="Chapman S.B."/>
            <person name="Erlich R."/>
            <person name="Young S.K."/>
            <person name="Koehrsen M."/>
            <person name="Yandava C."/>
            <person name="Zeng Q."/>
            <person name="Alvarado L."/>
            <person name="Anderson S."/>
            <person name="Berlin A."/>
            <person name="Borenstein D."/>
            <person name="Chen Z."/>
            <person name="Engels R."/>
            <person name="Freedman E."/>
            <person name="Gellesch M."/>
            <person name="Goldberg J."/>
            <person name="Green L."/>
            <person name="Griggs A."/>
            <person name="Gujja S."/>
            <person name="Heilman E.R."/>
            <person name="Heiman D."/>
            <person name="Hepburn T."/>
            <person name="Howarth C."/>
            <person name="Jen D."/>
            <person name="Larson L."/>
            <person name="Lewis B."/>
            <person name="Mehta T."/>
            <person name="Park D."/>
            <person name="Pearson M."/>
            <person name="Richards J."/>
            <person name="Rizzolo K."/>
            <person name="Roberts A."/>
            <person name="Ryan E."/>
            <person name="Saif S."/>
            <person name="Shea T."/>
            <person name="Shenoy N."/>
            <person name="Sisk P."/>
            <person name="Stolte C."/>
            <person name="Sykes S."/>
            <person name="Walk T."/>
            <person name="White J."/>
            <person name="Yu Q."/>
            <person name="Coleman M.L."/>
            <person name="Huang K.H."/>
            <person name="Weigele P.R."/>
            <person name="DeFrancesco A.S."/>
            <person name="Kern S.E."/>
            <person name="Thompson L.R."/>
            <person name="Fu R."/>
            <person name="Hombeck B."/>
            <person name="Chisholm S.W."/>
            <person name="Haas B."/>
            <person name="Nusbaum C."/>
            <person name="Birren B."/>
        </authorList>
    </citation>
    <scope>NUCLEOTIDE SEQUENCE [LARGE SCALE GENOMIC DNA]</scope>
    <source>
        <strain evidence="3">P-SSM2</strain>
    </source>
</reference>
<proteinExistence type="predicted"/>
<protein>
    <submittedName>
        <fullName evidence="2">Uncharacterized protein</fullName>
    </submittedName>
</protein>
<dbReference type="EMBL" id="GU071092">
    <property type="protein sequence ID" value="ACY76165.1"/>
    <property type="molecule type" value="Genomic_DNA"/>
</dbReference>
<evidence type="ECO:0000313" key="3">
    <source>
        <dbReference type="EMBL" id="ACY76165.1"/>
    </source>
</evidence>
<dbReference type="OrthoDB" id="25833at10239"/>
<dbReference type="GeneID" id="3294318"/>
<evidence type="ECO:0000313" key="4">
    <source>
        <dbReference type="Proteomes" id="UP000000991"/>
    </source>
</evidence>
<accession>Q58M66</accession>
<dbReference type="KEGG" id="vg:3294318"/>
<feature type="region of interest" description="Disordered" evidence="1">
    <location>
        <begin position="51"/>
        <end position="78"/>
    </location>
</feature>
<evidence type="ECO:0000313" key="2">
    <source>
        <dbReference type="EMBL" id="AAX44666.1"/>
    </source>
</evidence>
<dbReference type="Proteomes" id="UP000013923">
    <property type="component" value="Genome"/>
</dbReference>
<keyword evidence="4" id="KW-1185">Reference proteome</keyword>
<evidence type="ECO:0000256" key="1">
    <source>
        <dbReference type="SAM" id="MobiDB-lite"/>
    </source>
</evidence>
<gene>
    <name evidence="3" type="ORF">PCMG_00289</name>
    <name evidence="2" type="ORF">PSSM2_289</name>
</gene>
<dbReference type="RefSeq" id="YP_214520.1">
    <property type="nucleotide sequence ID" value="NC_006883.2"/>
</dbReference>